<protein>
    <submittedName>
        <fullName evidence="2">Uncharacterized protein</fullName>
    </submittedName>
</protein>
<feature type="compositionally biased region" description="Acidic residues" evidence="1">
    <location>
        <begin position="67"/>
        <end position="85"/>
    </location>
</feature>
<dbReference type="EMBL" id="QLTQ01000008">
    <property type="protein sequence ID" value="RAS45824.1"/>
    <property type="molecule type" value="Genomic_DNA"/>
</dbReference>
<reference evidence="2 3" key="1">
    <citation type="submission" date="2018-06" db="EMBL/GenBank/DDBJ databases">
        <title>Genomic Encyclopedia of Archaeal and Bacterial Type Strains, Phase II (KMG-II): from individual species to whole genera.</title>
        <authorList>
            <person name="Goeker M."/>
        </authorList>
    </citation>
    <scope>NUCLEOTIDE SEQUENCE [LARGE SCALE GENOMIC DNA]</scope>
    <source>
        <strain evidence="2 3">DSM 18710</strain>
    </source>
</reference>
<gene>
    <name evidence="2" type="ORF">BC673_10854</name>
</gene>
<dbReference type="Proteomes" id="UP000249852">
    <property type="component" value="Unassembled WGS sequence"/>
</dbReference>
<dbReference type="RefSeq" id="WP_006045870.1">
    <property type="nucleotide sequence ID" value="NZ_JABZUI010000078.1"/>
</dbReference>
<sequence>MLKPLTLVVLYIQINGNNLKKNFKTTFMVTKKLYVKPLFEVLSLYTDELLEGGFHAGSPIHGHLDPANDEPDPEDNTGGIDDQDP</sequence>
<proteinExistence type="predicted"/>
<name>A0ABX9DTC0_9BACT</name>
<evidence type="ECO:0000256" key="1">
    <source>
        <dbReference type="SAM" id="MobiDB-lite"/>
    </source>
</evidence>
<comment type="caution">
    <text evidence="2">The sequence shown here is derived from an EMBL/GenBank/DDBJ whole genome shotgun (WGS) entry which is preliminary data.</text>
</comment>
<keyword evidence="3" id="KW-1185">Reference proteome</keyword>
<organism evidence="2 3">
    <name type="scientific">Prevotella pallens</name>
    <dbReference type="NCBI Taxonomy" id="60133"/>
    <lineage>
        <taxon>Bacteria</taxon>
        <taxon>Pseudomonadati</taxon>
        <taxon>Bacteroidota</taxon>
        <taxon>Bacteroidia</taxon>
        <taxon>Bacteroidales</taxon>
        <taxon>Prevotellaceae</taxon>
        <taxon>Prevotella</taxon>
    </lineage>
</organism>
<evidence type="ECO:0000313" key="3">
    <source>
        <dbReference type="Proteomes" id="UP000249852"/>
    </source>
</evidence>
<evidence type="ECO:0000313" key="2">
    <source>
        <dbReference type="EMBL" id="RAS45824.1"/>
    </source>
</evidence>
<accession>A0ABX9DTC0</accession>
<feature type="region of interest" description="Disordered" evidence="1">
    <location>
        <begin position="60"/>
        <end position="85"/>
    </location>
</feature>